<organism evidence="1 2">
    <name type="scientific">Folsomia candida</name>
    <name type="common">Springtail</name>
    <dbReference type="NCBI Taxonomy" id="158441"/>
    <lineage>
        <taxon>Eukaryota</taxon>
        <taxon>Metazoa</taxon>
        <taxon>Ecdysozoa</taxon>
        <taxon>Arthropoda</taxon>
        <taxon>Hexapoda</taxon>
        <taxon>Collembola</taxon>
        <taxon>Entomobryomorpha</taxon>
        <taxon>Isotomoidea</taxon>
        <taxon>Isotomidae</taxon>
        <taxon>Proisotominae</taxon>
        <taxon>Folsomia</taxon>
    </lineage>
</organism>
<evidence type="ECO:0000313" key="2">
    <source>
        <dbReference type="Proteomes" id="UP000198287"/>
    </source>
</evidence>
<dbReference type="AlphaFoldDB" id="A0A226CSY3"/>
<protein>
    <submittedName>
        <fullName evidence="1">Uncharacterized protein</fullName>
    </submittedName>
</protein>
<dbReference type="Proteomes" id="UP000198287">
    <property type="component" value="Unassembled WGS sequence"/>
</dbReference>
<evidence type="ECO:0000313" key="1">
    <source>
        <dbReference type="EMBL" id="OXA36595.1"/>
    </source>
</evidence>
<reference evidence="1 2" key="1">
    <citation type="submission" date="2015-12" db="EMBL/GenBank/DDBJ databases">
        <title>The genome of Folsomia candida.</title>
        <authorList>
            <person name="Faddeeva A."/>
            <person name="Derks M.F."/>
            <person name="Anvar Y."/>
            <person name="Smit S."/>
            <person name="Van Straalen N."/>
            <person name="Roelofs D."/>
        </authorList>
    </citation>
    <scope>NUCLEOTIDE SEQUENCE [LARGE SCALE GENOMIC DNA]</scope>
    <source>
        <strain evidence="1 2">VU population</strain>
        <tissue evidence="1">Whole body</tissue>
    </source>
</reference>
<sequence length="111" mass="12767">MEEIFRLENDTDWIENVTIRLKEDDEVVAYTYAPGDAAWTLVSTAMVWLMVPGWGSSTAEWPGVRVPFPYCRCVFGRRRLFRCRKVNGDKIANSLLQLEADALFHGKFYAS</sequence>
<dbReference type="OrthoDB" id="534912at2759"/>
<name>A0A226CSY3_FOLCA</name>
<proteinExistence type="predicted"/>
<gene>
    <name evidence="1" type="ORF">Fcan01_28645</name>
</gene>
<dbReference type="EMBL" id="LNIX01000095">
    <property type="protein sequence ID" value="OXA36595.1"/>
    <property type="molecule type" value="Genomic_DNA"/>
</dbReference>
<accession>A0A226CSY3</accession>
<keyword evidence="2" id="KW-1185">Reference proteome</keyword>
<comment type="caution">
    <text evidence="1">The sequence shown here is derived from an EMBL/GenBank/DDBJ whole genome shotgun (WGS) entry which is preliminary data.</text>
</comment>